<organism evidence="1 2">
    <name type="scientific">Scutellospora calospora</name>
    <dbReference type="NCBI Taxonomy" id="85575"/>
    <lineage>
        <taxon>Eukaryota</taxon>
        <taxon>Fungi</taxon>
        <taxon>Fungi incertae sedis</taxon>
        <taxon>Mucoromycota</taxon>
        <taxon>Glomeromycotina</taxon>
        <taxon>Glomeromycetes</taxon>
        <taxon>Diversisporales</taxon>
        <taxon>Gigasporaceae</taxon>
        <taxon>Scutellospora</taxon>
    </lineage>
</organism>
<dbReference type="Proteomes" id="UP000789860">
    <property type="component" value="Unassembled WGS sequence"/>
</dbReference>
<keyword evidence="2" id="KW-1185">Reference proteome</keyword>
<evidence type="ECO:0000313" key="1">
    <source>
        <dbReference type="EMBL" id="CAG8571471.1"/>
    </source>
</evidence>
<sequence>VEVNDYINVKALRFSYKSRHRKTPPSSLVLEPVGQDDRSHQSPTKDTVAHPRAHNLDPASPVSATDGHEVLVSGVQVLVCADVLGQQRRDPGCGQHEDEVEERVVVLRRPIQRHGEEPRRAWHGGSRAGWKPSRGRPPQLRQEKSQVGAVDADSGSLGKAGTWVGGLHSWVDSHGADAENQDKTISYCDGCLVHRTVGLSEEDVHDDGNSNAAKIHAQSRADEKAAPELGVGILDLLNAVLSPCMRKVYQQDQAKEQEQDGTTESDVVTPDLEESVRDEESEDDQAQPCDDLGSPKAILNRRTAVFRAVDAEQQDGVDGMEAAESEVDAVDSGEAEALFSGTVDGDIVEEDALELLDGPVGHVHVMSSAGMHDAAAVAICMPGVSIPGRLRRWAQDRTDRADAGDCQ</sequence>
<dbReference type="EMBL" id="CAJVPM010010274">
    <property type="protein sequence ID" value="CAG8571471.1"/>
    <property type="molecule type" value="Genomic_DNA"/>
</dbReference>
<accession>A0ACA9M8S8</accession>
<comment type="caution">
    <text evidence="1">The sequence shown here is derived from an EMBL/GenBank/DDBJ whole genome shotgun (WGS) entry which is preliminary data.</text>
</comment>
<protein>
    <submittedName>
        <fullName evidence="1">7424_t:CDS:1</fullName>
    </submittedName>
</protein>
<name>A0ACA9M8S8_9GLOM</name>
<gene>
    <name evidence="1" type="ORF">SCALOS_LOCUS5866</name>
</gene>
<proteinExistence type="predicted"/>
<evidence type="ECO:0000313" key="2">
    <source>
        <dbReference type="Proteomes" id="UP000789860"/>
    </source>
</evidence>
<reference evidence="1" key="1">
    <citation type="submission" date="2021-06" db="EMBL/GenBank/DDBJ databases">
        <authorList>
            <person name="Kallberg Y."/>
            <person name="Tangrot J."/>
            <person name="Rosling A."/>
        </authorList>
    </citation>
    <scope>NUCLEOTIDE SEQUENCE</scope>
    <source>
        <strain evidence="1">AU212A</strain>
    </source>
</reference>
<feature type="non-terminal residue" evidence="1">
    <location>
        <position position="1"/>
    </location>
</feature>